<dbReference type="AlphaFoldDB" id="A0A4D6M402"/>
<dbReference type="SUPFAM" id="SSF52058">
    <property type="entry name" value="L domain-like"/>
    <property type="match status" value="2"/>
</dbReference>
<dbReference type="InterPro" id="IPR041118">
    <property type="entry name" value="Rx_N"/>
</dbReference>
<protein>
    <submittedName>
        <fullName evidence="6">Disease resistance protein RPM1</fullName>
    </submittedName>
</protein>
<dbReference type="Proteomes" id="UP000501690">
    <property type="component" value="Linkage Group LG5"/>
</dbReference>
<dbReference type="Pfam" id="PF18052">
    <property type="entry name" value="Rx_N"/>
    <property type="match status" value="1"/>
</dbReference>
<dbReference type="PANTHER" id="PTHR47186">
    <property type="entry name" value="LEUCINE-RICH REPEAT-CONTAINING PROTEIN 57"/>
    <property type="match status" value="1"/>
</dbReference>
<keyword evidence="1" id="KW-0677">Repeat</keyword>
<feature type="domain" description="Disease resistance R13L4/SHOC-2-like LRR" evidence="5">
    <location>
        <begin position="115"/>
        <end position="353"/>
    </location>
</feature>
<evidence type="ECO:0000313" key="6">
    <source>
        <dbReference type="EMBL" id="QCD95308.1"/>
    </source>
</evidence>
<gene>
    <name evidence="6" type="ORF">DEO72_LG5g3402</name>
</gene>
<dbReference type="PANTHER" id="PTHR47186:SF43">
    <property type="entry name" value="TYPE DISEASE RESISTANCE PROTEIN CNL-J3, PUTATIVE-RELATED"/>
    <property type="match status" value="1"/>
</dbReference>
<evidence type="ECO:0000259" key="5">
    <source>
        <dbReference type="Pfam" id="PF23598"/>
    </source>
</evidence>
<dbReference type="Pfam" id="PF23598">
    <property type="entry name" value="LRR_14"/>
    <property type="match status" value="1"/>
</dbReference>
<evidence type="ECO:0000313" key="7">
    <source>
        <dbReference type="Proteomes" id="UP000501690"/>
    </source>
</evidence>
<evidence type="ECO:0000256" key="1">
    <source>
        <dbReference type="ARBA" id="ARBA00022737"/>
    </source>
</evidence>
<feature type="domain" description="Disease resistance N-terminal" evidence="4">
    <location>
        <begin position="11"/>
        <end position="102"/>
    </location>
</feature>
<evidence type="ECO:0000256" key="3">
    <source>
        <dbReference type="ARBA" id="ARBA00022821"/>
    </source>
</evidence>
<evidence type="ECO:0000259" key="4">
    <source>
        <dbReference type="Pfam" id="PF18052"/>
    </source>
</evidence>
<dbReference type="Gene3D" id="3.80.10.10">
    <property type="entry name" value="Ribonuclease Inhibitor"/>
    <property type="match status" value="3"/>
</dbReference>
<name>A0A4D6M402_VIGUN</name>
<proteinExistence type="predicted"/>
<dbReference type="InterPro" id="IPR032675">
    <property type="entry name" value="LRR_dom_sf"/>
</dbReference>
<dbReference type="GO" id="GO:0000166">
    <property type="term" value="F:nucleotide binding"/>
    <property type="evidence" value="ECO:0007669"/>
    <property type="project" value="UniProtKB-KW"/>
</dbReference>
<dbReference type="EMBL" id="CP039349">
    <property type="protein sequence ID" value="QCD95308.1"/>
    <property type="molecule type" value="Genomic_DNA"/>
</dbReference>
<keyword evidence="3" id="KW-0611">Plant defense</keyword>
<evidence type="ECO:0000256" key="2">
    <source>
        <dbReference type="ARBA" id="ARBA00022741"/>
    </source>
</evidence>
<reference evidence="6 7" key="1">
    <citation type="submission" date="2019-04" db="EMBL/GenBank/DDBJ databases">
        <title>An improved genome assembly and genetic linkage map for asparagus bean, Vigna unguiculata ssp. sesquipedialis.</title>
        <authorList>
            <person name="Xia Q."/>
            <person name="Zhang R."/>
            <person name="Dong Y."/>
        </authorList>
    </citation>
    <scope>NUCLEOTIDE SEQUENCE [LARGE SCALE GENOMIC DNA]</scope>
    <source>
        <tissue evidence="6">Leaf</tissue>
    </source>
</reference>
<sequence length="625" mass="70825">MAAELVSGALLSAFLQVAFEKLASTQFADFFRGRKLDEKLLGNLNIMLHSINALAHDAEQKQFTDPHIKAWLFSVKEAVFDAEDILDEIDYEITRCKVEAESEPQTFTYKVLTHELFSKLKFLRVLSLHGYSDLKEVPDSVGNLKHLRSIDLSCTLIQKLPDSICLLYNLLILKLNHCFYVEELPSNLHKLTKLRCLEFENTKVTKMPMHFGELKNLRVLNMYCVDRISEFSTKQLGGLNLYGRLSINDVQNIVNPLDALDANLKNQHLHLELNFTLRLVPSRLRGLMEGLLSSLKSLEIMGLEGIVSIGAEFYGSDSSSFRSLETLKFYNMKELEEWECKTTSFPRLQNLHIYLCHKLKGLPNQLLHLKNLDIGCCDKLVISINKMFASSLQLLTVVNMPSTNYDFLEAMEINSDCVHFTIFPLDFFPNLRVLRLSWCQNLKGVSQEHAHNHLKVLGIGDCPQFESFPSEGLSAPWLQILSIRGAENLELMPKRMQFLLPSLTDLVIIDCPKVEMFPDEGLPSNLKTMSLSSLKLIASLRDTLGSNTCLERLIVEKLDVESFPGEVLYACSLLRKDMKKIVITLCSSYILGKTRGQAGSSKGPRKTSTPEREIEAKGVMKCKCF</sequence>
<dbReference type="InterPro" id="IPR055414">
    <property type="entry name" value="LRR_R13L4/SHOC2-like"/>
</dbReference>
<keyword evidence="2" id="KW-0547">Nucleotide-binding</keyword>
<organism evidence="6 7">
    <name type="scientific">Vigna unguiculata</name>
    <name type="common">Cowpea</name>
    <dbReference type="NCBI Taxonomy" id="3917"/>
    <lineage>
        <taxon>Eukaryota</taxon>
        <taxon>Viridiplantae</taxon>
        <taxon>Streptophyta</taxon>
        <taxon>Embryophyta</taxon>
        <taxon>Tracheophyta</taxon>
        <taxon>Spermatophyta</taxon>
        <taxon>Magnoliopsida</taxon>
        <taxon>eudicotyledons</taxon>
        <taxon>Gunneridae</taxon>
        <taxon>Pentapetalae</taxon>
        <taxon>rosids</taxon>
        <taxon>fabids</taxon>
        <taxon>Fabales</taxon>
        <taxon>Fabaceae</taxon>
        <taxon>Papilionoideae</taxon>
        <taxon>50 kb inversion clade</taxon>
        <taxon>NPAAA clade</taxon>
        <taxon>indigoferoid/millettioid clade</taxon>
        <taxon>Phaseoleae</taxon>
        <taxon>Vigna</taxon>
    </lineage>
</organism>
<keyword evidence="7" id="KW-1185">Reference proteome</keyword>
<dbReference type="GO" id="GO:0006952">
    <property type="term" value="P:defense response"/>
    <property type="evidence" value="ECO:0007669"/>
    <property type="project" value="UniProtKB-KW"/>
</dbReference>
<accession>A0A4D6M402</accession>